<dbReference type="SUPFAM" id="SSF53474">
    <property type="entry name" value="alpha/beta-Hydrolases"/>
    <property type="match status" value="1"/>
</dbReference>
<feature type="compositionally biased region" description="Basic and acidic residues" evidence="1">
    <location>
        <begin position="79"/>
        <end position="105"/>
    </location>
</feature>
<feature type="compositionally biased region" description="Acidic residues" evidence="1">
    <location>
        <begin position="829"/>
        <end position="840"/>
    </location>
</feature>
<feature type="region of interest" description="Disordered" evidence="1">
    <location>
        <begin position="24"/>
        <end position="122"/>
    </location>
</feature>
<gene>
    <name evidence="2" type="ORF">A4X13_0g1559</name>
</gene>
<feature type="region of interest" description="Disordered" evidence="1">
    <location>
        <begin position="539"/>
        <end position="566"/>
    </location>
</feature>
<feature type="compositionally biased region" description="Basic and acidic residues" evidence="1">
    <location>
        <begin position="556"/>
        <end position="566"/>
    </location>
</feature>
<feature type="compositionally biased region" description="Polar residues" evidence="1">
    <location>
        <begin position="581"/>
        <end position="611"/>
    </location>
</feature>
<feature type="compositionally biased region" description="Basic and acidic residues" evidence="1">
    <location>
        <begin position="731"/>
        <end position="742"/>
    </location>
</feature>
<reference evidence="2" key="1">
    <citation type="submission" date="2016-04" db="EMBL/GenBank/DDBJ databases">
        <authorList>
            <person name="Nguyen H.D."/>
            <person name="Samba Siva P."/>
            <person name="Cullis J."/>
            <person name="Levesque C.A."/>
            <person name="Hambleton S."/>
        </authorList>
    </citation>
    <scope>NUCLEOTIDE SEQUENCE</scope>
    <source>
        <strain evidence="2">DAOMC 236416</strain>
    </source>
</reference>
<sequence length="874" mass="95570">MSAPSRLPLQALKHASRAVGSVTAAAAAATSGILGTSRSTSQPSSLHVLATGSQTRPATSAQPKDDAGAAPSPSPSPEKAAEGDKPKSKAALDSDDKQKKEDNKRKEKKTKQPKWRGTGPIGDLMHMPALFSPVRVPRNPIVLCHGLYGFDVRGPFLGLEIHYWAAVMDILKKRLGAHVIIRGVPGTGSIQERADALHKFLCSTEAGVRGRDLNFIGHSMGGLDARHLISNIKPSPDQYRPVSLTTVCTPHRGSPFMDWCNANIGIGNDAIEDALRKVKEKRGKSADNSRTHLTEQHEEEQQRQQEEDVIRLPYSLKSPIFVRQKKVLNMEADGSRAEEEGKRVATSSDEQKETTERIFERAKGKDEDKAGSKDESTRLVQGNNSETEAAEKSPKKSSKEPESKTSAIFGSITSAFSTLTDQFSDYMLSVLDTPAYAMLSTKYMSQVFNPSTPDSPTVKYFSIAARTRSIGIWHPLWLPKLILDAAAESRTSGGEADGSGDALGGKMQGNDGLVSVQSAQWGEFLGIVDGCDHWDLRGSGGPRLSSGKVADAPEEDKEKAPQDKSWIDVNQLLGLWRAFQPSSSKSDGESQNRSGQDGMSTAHSFSTQSDSQQEHRRVEQPKDDTNDSERSTVSLESLRPDAAPSQPPAPEHANNNSSPSPSEVAEELQESVSNADNVSEIVQSFMHAYSHLADPKHEESDYDWTSAPSFTPTSDHESIITEIAQWISDRLPQRDEGRRAEAEAEAAAQDQELEAHTHEHEQALSALGASKLAQVAAAKPSSDEKRQSESSQMTGSQPPFLFGGQAPTEHFSTQQQDERPRYRIRHKDEEEEDDDHEEEGSTVAKHGSTRISRDVEELELFWLAICHHLYARGF</sequence>
<feature type="compositionally biased region" description="Basic and acidic residues" evidence="1">
    <location>
        <begin position="389"/>
        <end position="403"/>
    </location>
</feature>
<protein>
    <recommendedName>
        <fullName evidence="4">DUF676 domain-containing protein</fullName>
    </recommendedName>
</protein>
<feature type="compositionally biased region" description="Basic and acidic residues" evidence="1">
    <location>
        <begin position="612"/>
        <end position="630"/>
    </location>
</feature>
<evidence type="ECO:0000313" key="3">
    <source>
        <dbReference type="Proteomes" id="UP000077521"/>
    </source>
</evidence>
<dbReference type="AlphaFoldDB" id="A0A177TQ90"/>
<dbReference type="PANTHER" id="PTHR11440">
    <property type="entry name" value="LECITHIN-CHOLESTEROL ACYLTRANSFERASE-RELATED"/>
    <property type="match status" value="1"/>
</dbReference>
<keyword evidence="3" id="KW-1185">Reference proteome</keyword>
<feature type="compositionally biased region" description="Basic and acidic residues" evidence="1">
    <location>
        <begin position="333"/>
        <end position="377"/>
    </location>
</feature>
<dbReference type="InterPro" id="IPR029058">
    <property type="entry name" value="AB_hydrolase_fold"/>
</dbReference>
<feature type="compositionally biased region" description="Basic and acidic residues" evidence="1">
    <location>
        <begin position="753"/>
        <end position="762"/>
    </location>
</feature>
<feature type="region of interest" description="Disordered" evidence="1">
    <location>
        <begin position="332"/>
        <end position="404"/>
    </location>
</feature>
<accession>A0A177TQ90</accession>
<dbReference type="Gene3D" id="3.40.50.1820">
    <property type="entry name" value="alpha/beta hydrolase"/>
    <property type="match status" value="2"/>
</dbReference>
<dbReference type="Proteomes" id="UP000077521">
    <property type="component" value="Unassembled WGS sequence"/>
</dbReference>
<feature type="region of interest" description="Disordered" evidence="1">
    <location>
        <begin position="694"/>
        <end position="716"/>
    </location>
</feature>
<feature type="region of interest" description="Disordered" evidence="1">
    <location>
        <begin position="728"/>
        <end position="850"/>
    </location>
</feature>
<evidence type="ECO:0000313" key="2">
    <source>
        <dbReference type="EMBL" id="KAE8258630.1"/>
    </source>
</evidence>
<organism evidence="2 3">
    <name type="scientific">Tilletia indica</name>
    <dbReference type="NCBI Taxonomy" id="43049"/>
    <lineage>
        <taxon>Eukaryota</taxon>
        <taxon>Fungi</taxon>
        <taxon>Dikarya</taxon>
        <taxon>Basidiomycota</taxon>
        <taxon>Ustilaginomycotina</taxon>
        <taxon>Exobasidiomycetes</taxon>
        <taxon>Tilletiales</taxon>
        <taxon>Tilletiaceae</taxon>
        <taxon>Tilletia</taxon>
    </lineage>
</organism>
<proteinExistence type="predicted"/>
<reference evidence="2" key="2">
    <citation type="journal article" date="2019" name="IMA Fungus">
        <title>Genome sequencing and comparison of five Tilletia species to identify candidate genes for the detection of regulated species infecting wheat.</title>
        <authorList>
            <person name="Nguyen H.D.T."/>
            <person name="Sultana T."/>
            <person name="Kesanakurti P."/>
            <person name="Hambleton S."/>
        </authorList>
    </citation>
    <scope>NUCLEOTIDE SEQUENCE</scope>
    <source>
        <strain evidence="2">DAOMC 236416</strain>
    </source>
</reference>
<name>A0A177TQ90_9BASI</name>
<feature type="region of interest" description="Disordered" evidence="1">
    <location>
        <begin position="581"/>
        <end position="676"/>
    </location>
</feature>
<dbReference type="EMBL" id="LWDF02000062">
    <property type="protein sequence ID" value="KAE8258630.1"/>
    <property type="molecule type" value="Genomic_DNA"/>
</dbReference>
<feature type="compositionally biased region" description="Polar residues" evidence="1">
    <location>
        <begin position="33"/>
        <end position="62"/>
    </location>
</feature>
<comment type="caution">
    <text evidence="2">The sequence shown here is derived from an EMBL/GenBank/DDBJ whole genome shotgun (WGS) entry which is preliminary data.</text>
</comment>
<evidence type="ECO:0008006" key="4">
    <source>
        <dbReference type="Google" id="ProtNLM"/>
    </source>
</evidence>
<evidence type="ECO:0000256" key="1">
    <source>
        <dbReference type="SAM" id="MobiDB-lite"/>
    </source>
</evidence>
<feature type="region of interest" description="Disordered" evidence="1">
    <location>
        <begin position="279"/>
        <end position="310"/>
    </location>
</feature>